<evidence type="ECO:0000259" key="5">
    <source>
        <dbReference type="Pfam" id="PF13180"/>
    </source>
</evidence>
<keyword evidence="4" id="KW-0732">Signal</keyword>
<name>A0ABT2Y4L8_9MOLU</name>
<dbReference type="SUPFAM" id="SSF50156">
    <property type="entry name" value="PDZ domain-like"/>
    <property type="match status" value="1"/>
</dbReference>
<dbReference type="InterPro" id="IPR043504">
    <property type="entry name" value="Peptidase_S1_PA_chymotrypsin"/>
</dbReference>
<dbReference type="InterPro" id="IPR036034">
    <property type="entry name" value="PDZ_sf"/>
</dbReference>
<proteinExistence type="inferred from homology"/>
<dbReference type="PROSITE" id="PS51257">
    <property type="entry name" value="PROKAR_LIPOPROTEIN"/>
    <property type="match status" value="1"/>
</dbReference>
<gene>
    <name evidence="6" type="ORF">N7548_02455</name>
</gene>
<keyword evidence="7" id="KW-1185">Reference proteome</keyword>
<dbReference type="Gene3D" id="2.40.10.10">
    <property type="entry name" value="Trypsin-like serine proteases"/>
    <property type="match status" value="2"/>
</dbReference>
<dbReference type="PANTHER" id="PTHR22939">
    <property type="entry name" value="SERINE PROTEASE FAMILY S1C HTRA-RELATED"/>
    <property type="match status" value="1"/>
</dbReference>
<dbReference type="Gene3D" id="2.30.42.10">
    <property type="match status" value="1"/>
</dbReference>
<dbReference type="InterPro" id="IPR001940">
    <property type="entry name" value="Peptidase_S1C"/>
</dbReference>
<keyword evidence="2" id="KW-0645">Protease</keyword>
<dbReference type="SUPFAM" id="SSF50494">
    <property type="entry name" value="Trypsin-like serine proteases"/>
    <property type="match status" value="1"/>
</dbReference>
<evidence type="ECO:0000313" key="6">
    <source>
        <dbReference type="EMBL" id="MCV2231679.1"/>
    </source>
</evidence>
<evidence type="ECO:0000256" key="3">
    <source>
        <dbReference type="ARBA" id="ARBA00022801"/>
    </source>
</evidence>
<evidence type="ECO:0000313" key="7">
    <source>
        <dbReference type="Proteomes" id="UP001177160"/>
    </source>
</evidence>
<evidence type="ECO:0000256" key="1">
    <source>
        <dbReference type="ARBA" id="ARBA00010541"/>
    </source>
</evidence>
<dbReference type="Pfam" id="PF13365">
    <property type="entry name" value="Trypsin_2"/>
    <property type="match status" value="1"/>
</dbReference>
<feature type="signal peptide" evidence="4">
    <location>
        <begin position="1"/>
        <end position="23"/>
    </location>
</feature>
<accession>A0ABT2Y4L8</accession>
<sequence length="355" mass="39035">MKKWMIFSLLTLFLFTLSGCYERETTVYTLEDVQSQITEIYDQVAPMTVAVVSYDEADYAIKVGHGSGLIYDRTEAAGVYTYYVITNYHVVESQAYLRIYNGINYYNATPYAVHEPEDLALVTFSTPDDLPYYGVDQFSGNKVVEPVVGSFVIAIGTPLDLDFFNTATIGIVGRTRNTRIVQHDAAINPGNSGGPLFDLAGNLLGFNTWKRTTTVTSDGEIAVDGIGFAISMTVAKSVITSLRVTQTSVFESAKIGITVMNISDAITEKFEGVRPVFIEETQEAGVYVDSIVPLRPAVGKLFVHDIITHVNGEELVNLESLSLLLSGMKFGDTLNLTVRRYVNNQFITVSVSITV</sequence>
<feature type="chain" id="PRO_5047097399" evidence="4">
    <location>
        <begin position="24"/>
        <end position="355"/>
    </location>
</feature>
<evidence type="ECO:0000256" key="2">
    <source>
        <dbReference type="ARBA" id="ARBA00022670"/>
    </source>
</evidence>
<evidence type="ECO:0000256" key="4">
    <source>
        <dbReference type="SAM" id="SignalP"/>
    </source>
</evidence>
<dbReference type="InterPro" id="IPR009003">
    <property type="entry name" value="Peptidase_S1_PA"/>
</dbReference>
<dbReference type="EMBL" id="JAOVQM010000002">
    <property type="protein sequence ID" value="MCV2231679.1"/>
    <property type="molecule type" value="Genomic_DNA"/>
</dbReference>
<feature type="domain" description="PDZ" evidence="5">
    <location>
        <begin position="255"/>
        <end position="350"/>
    </location>
</feature>
<dbReference type="Pfam" id="PF13180">
    <property type="entry name" value="PDZ_2"/>
    <property type="match status" value="1"/>
</dbReference>
<dbReference type="PANTHER" id="PTHR22939:SF129">
    <property type="entry name" value="SERINE PROTEASE HTRA2, MITOCHONDRIAL"/>
    <property type="match status" value="1"/>
</dbReference>
<protein>
    <submittedName>
        <fullName evidence="6">Trypsin-like peptidase domain-containing protein</fullName>
    </submittedName>
</protein>
<dbReference type="RefSeq" id="WP_263607818.1">
    <property type="nucleotide sequence ID" value="NZ_JAOVQM010000002.1"/>
</dbReference>
<reference evidence="6" key="1">
    <citation type="submission" date="2022-09" db="EMBL/GenBank/DDBJ databases">
        <title>Novel Mycoplasma species identified in domestic and wild animals.</title>
        <authorList>
            <person name="Volokhov D.V."/>
            <person name="Furtak V.A."/>
            <person name="Zagorodnyaya T.A."/>
        </authorList>
    </citation>
    <scope>NUCLEOTIDE SEQUENCE</scope>
    <source>
        <strain evidence="6">Oakley</strain>
    </source>
</reference>
<comment type="similarity">
    <text evidence="1">Belongs to the peptidase S1C family.</text>
</comment>
<dbReference type="Proteomes" id="UP001177160">
    <property type="component" value="Unassembled WGS sequence"/>
</dbReference>
<comment type="caution">
    <text evidence="6">The sequence shown here is derived from an EMBL/GenBank/DDBJ whole genome shotgun (WGS) entry which is preliminary data.</text>
</comment>
<organism evidence="6 7">
    <name type="scientific">Paracholeplasma manati</name>
    <dbReference type="NCBI Taxonomy" id="591373"/>
    <lineage>
        <taxon>Bacteria</taxon>
        <taxon>Bacillati</taxon>
        <taxon>Mycoplasmatota</taxon>
        <taxon>Mollicutes</taxon>
        <taxon>Acholeplasmatales</taxon>
        <taxon>Acholeplasmataceae</taxon>
        <taxon>Paracholeplasma</taxon>
    </lineage>
</organism>
<dbReference type="InterPro" id="IPR001478">
    <property type="entry name" value="PDZ"/>
</dbReference>
<dbReference type="PRINTS" id="PR00834">
    <property type="entry name" value="PROTEASES2C"/>
</dbReference>
<keyword evidence="3" id="KW-0378">Hydrolase</keyword>